<name>A0A1Y5PXA1_9SPHN</name>
<dbReference type="InterPro" id="IPR036852">
    <property type="entry name" value="Peptidase_S8/S53_dom_sf"/>
</dbReference>
<protein>
    <submittedName>
        <fullName evidence="2">Subtilisin-like serine protease</fullName>
    </submittedName>
</protein>
<feature type="domain" description="Peptidase S8/S53" evidence="1">
    <location>
        <begin position="302"/>
        <end position="556"/>
    </location>
</feature>
<dbReference type="GO" id="GO:0004252">
    <property type="term" value="F:serine-type endopeptidase activity"/>
    <property type="evidence" value="ECO:0007669"/>
    <property type="project" value="InterPro"/>
</dbReference>
<reference evidence="2" key="1">
    <citation type="submission" date="2016-03" db="EMBL/GenBank/DDBJ databases">
        <authorList>
            <person name="Ploux O."/>
        </authorList>
    </citation>
    <scope>NUCLEOTIDE SEQUENCE</scope>
    <source>
        <strain evidence="2">UC10</strain>
    </source>
</reference>
<keyword evidence="2" id="KW-0378">Hydrolase</keyword>
<dbReference type="Gene3D" id="3.40.50.200">
    <property type="entry name" value="Peptidase S8/S53 domain"/>
    <property type="match status" value="1"/>
</dbReference>
<evidence type="ECO:0000313" key="2">
    <source>
        <dbReference type="EMBL" id="SBV31854.1"/>
    </source>
</evidence>
<dbReference type="InterPro" id="IPR000209">
    <property type="entry name" value="Peptidase_S8/S53_dom"/>
</dbReference>
<keyword evidence="2" id="KW-0645">Protease</keyword>
<proteinExistence type="predicted"/>
<accession>A0A1Y5PXA1</accession>
<dbReference type="KEGG" id="sphu:SPPYR_0734"/>
<dbReference type="GO" id="GO:0006508">
    <property type="term" value="P:proteolysis"/>
    <property type="evidence" value="ECO:0007669"/>
    <property type="project" value="UniProtKB-KW"/>
</dbReference>
<dbReference type="Pfam" id="PF00082">
    <property type="entry name" value="Peptidase_S8"/>
    <property type="match status" value="1"/>
</dbReference>
<gene>
    <name evidence="2" type="ORF">SPPYR_0734</name>
</gene>
<dbReference type="SUPFAM" id="SSF52743">
    <property type="entry name" value="Subtilisin-like"/>
    <property type="match status" value="1"/>
</dbReference>
<dbReference type="InterPro" id="IPR034074">
    <property type="entry name" value="Y4bN_pept_dom"/>
</dbReference>
<dbReference type="CDD" id="cd04847">
    <property type="entry name" value="Peptidases_S8_Subtilisin_like_2"/>
    <property type="match status" value="1"/>
</dbReference>
<dbReference type="EMBL" id="LT598653">
    <property type="protein sequence ID" value="SBV31854.1"/>
    <property type="molecule type" value="Genomic_DNA"/>
</dbReference>
<sequence>MQRMASPRYLIGQGEKLSEEIARPPRGMGEKAHPYSFAEARRRLAPQWEHVADVLDDLPDLACPAGEAALELTLHPSYLAKSYYPANLLRELDLIHLGSRAAHVVPEKVVSARAEERGMAQPAPVLFLAGNVDRLAEFGASVGAWRPSEDQVAEDFRKIESVRVPGDNRLKGLSDRFRDRDEIPMEVVLHSPEAMAGRNHNYVIEAFESFMRSLDVWCDVDRTRHAGGLAFLPIRAPRVRLDAILDFTFLRVLREAPRIVPFDPVARSVGSVFPVALSGESAEANDIAAAIFDGGLPANHGLDQWVTLHDAPGVGRPIASGQAHGLAVTSAFLFGPLVQGEPTRRPHANVDHWRVYGEGDNDDFEAFALLDRIEEILTSRRYDFINISLGPDYAIDDDDVSPWTARLDQLLAGGETVATIACGNNGMNDKESGLHRIQPPSDGVNMLGVGASDSFGATWARAPYSAWGPGRSPGYVKPDFVAFGGSHASPFLALSPGTPTVAQGTMGTSFAAPVAMRCGAGIRAQFTESLWAPAVKALLVHQASGDFDKRPEIGWGMLSHGLGDLVLCDDYEAHILYQRQMPTTGAVRLYLPVPDGLTGNVEIKATFSFYCDVDPEDAINYTRGGLEIQFRPDTTKIPPPYVKDDKIITPTVPASDSFFSAKNFYATEHMHRDDAQKWETTLTRSKTKRAASLNQPAFDVSYIAREHGHAGARPSNMKFALVLTLRNRSARDLYDRVIVSSANRLQPMRPRAGVQVPVRLSQ</sequence>
<organism evidence="2">
    <name type="scientific">uncultured Sphingopyxis sp</name>
    <dbReference type="NCBI Taxonomy" id="310581"/>
    <lineage>
        <taxon>Bacteria</taxon>
        <taxon>Pseudomonadati</taxon>
        <taxon>Pseudomonadota</taxon>
        <taxon>Alphaproteobacteria</taxon>
        <taxon>Sphingomonadales</taxon>
        <taxon>Sphingomonadaceae</taxon>
        <taxon>Sphingopyxis</taxon>
        <taxon>environmental samples</taxon>
    </lineage>
</organism>
<evidence type="ECO:0000259" key="1">
    <source>
        <dbReference type="Pfam" id="PF00082"/>
    </source>
</evidence>
<dbReference type="AlphaFoldDB" id="A0A1Y5PXA1"/>